<comment type="caution">
    <text evidence="3">The sequence shown here is derived from an EMBL/GenBank/DDBJ whole genome shotgun (WGS) entry which is preliminary data.</text>
</comment>
<dbReference type="Pfam" id="PF09348">
    <property type="entry name" value="DUF1990"/>
    <property type="match status" value="1"/>
</dbReference>
<protein>
    <submittedName>
        <fullName evidence="3">DUF1990 family protein</fullName>
    </submittedName>
</protein>
<evidence type="ECO:0000313" key="3">
    <source>
        <dbReference type="EMBL" id="MFD1716620.1"/>
    </source>
</evidence>
<dbReference type="EMBL" id="JBHUEE010000001">
    <property type="protein sequence ID" value="MFD1716620.1"/>
    <property type="molecule type" value="Genomic_DNA"/>
</dbReference>
<organism evidence="3 4">
    <name type="scientific">Georgenia deserti</name>
    <dbReference type="NCBI Taxonomy" id="2093781"/>
    <lineage>
        <taxon>Bacteria</taxon>
        <taxon>Bacillati</taxon>
        <taxon>Actinomycetota</taxon>
        <taxon>Actinomycetes</taxon>
        <taxon>Micrococcales</taxon>
        <taxon>Bogoriellaceae</taxon>
        <taxon>Georgenia</taxon>
    </lineage>
</organism>
<dbReference type="RefSeq" id="WP_388002050.1">
    <property type="nucleotide sequence ID" value="NZ_JBHUEE010000001.1"/>
</dbReference>
<evidence type="ECO:0000256" key="1">
    <source>
        <dbReference type="SAM" id="MobiDB-lite"/>
    </source>
</evidence>
<feature type="region of interest" description="Disordered" evidence="1">
    <location>
        <begin position="126"/>
        <end position="165"/>
    </location>
</feature>
<evidence type="ECO:0000259" key="2">
    <source>
        <dbReference type="Pfam" id="PF09348"/>
    </source>
</evidence>
<keyword evidence="4" id="KW-1185">Reference proteome</keyword>
<feature type="domain" description="DUF1990" evidence="2">
    <location>
        <begin position="2"/>
        <end position="86"/>
    </location>
</feature>
<name>A0ABW4L208_9MICO</name>
<reference evidence="4" key="1">
    <citation type="journal article" date="2019" name="Int. J. Syst. Evol. Microbiol.">
        <title>The Global Catalogue of Microorganisms (GCM) 10K type strain sequencing project: providing services to taxonomists for standard genome sequencing and annotation.</title>
        <authorList>
            <consortium name="The Broad Institute Genomics Platform"/>
            <consortium name="The Broad Institute Genome Sequencing Center for Infectious Disease"/>
            <person name="Wu L."/>
            <person name="Ma J."/>
        </authorList>
    </citation>
    <scope>NUCLEOTIDE SEQUENCE [LARGE SCALE GENOMIC DNA]</scope>
    <source>
        <strain evidence="4">JCM 17130</strain>
    </source>
</reference>
<dbReference type="InterPro" id="IPR018960">
    <property type="entry name" value="DUF1990"/>
</dbReference>
<proteinExistence type="predicted"/>
<gene>
    <name evidence="3" type="ORF">ACFSE6_02145</name>
</gene>
<dbReference type="Proteomes" id="UP001597277">
    <property type="component" value="Unassembled WGS sequence"/>
</dbReference>
<accession>A0ABW4L208</accession>
<sequence>MLGPRFARMGGTDEVIELTETESTARLTYRTLPGHAERGEQTFELATDGGRLRFRVSSESVTAHRLLAAFGTAARLGQQYMAMRYVGAMRRLLVRGPAAARPRWTSRGASDEGGWARVGTGLTSRHRVDESRVRAVSAARRPGGRWRAPRSWGRPVRSPPRPPVR</sequence>
<evidence type="ECO:0000313" key="4">
    <source>
        <dbReference type="Proteomes" id="UP001597277"/>
    </source>
</evidence>